<dbReference type="AlphaFoldDB" id="A0A6I4YFC7"/>
<comment type="caution">
    <text evidence="2">The sequence shown here is derived from an EMBL/GenBank/DDBJ whole genome shotgun (WGS) entry which is preliminary data.</text>
</comment>
<dbReference type="EMBL" id="WVHK01000039">
    <property type="protein sequence ID" value="MXV20242.1"/>
    <property type="molecule type" value="Genomic_DNA"/>
</dbReference>
<dbReference type="Pfam" id="PF18690">
    <property type="entry name" value="DUF5639"/>
    <property type="match status" value="1"/>
</dbReference>
<dbReference type="InterPro" id="IPR016166">
    <property type="entry name" value="FAD-bd_PCMH"/>
</dbReference>
<dbReference type="GO" id="GO:0071949">
    <property type="term" value="F:FAD binding"/>
    <property type="evidence" value="ECO:0007669"/>
    <property type="project" value="InterPro"/>
</dbReference>
<proteinExistence type="predicted"/>
<protein>
    <submittedName>
        <fullName evidence="2">FAD-binding protein</fullName>
    </submittedName>
</protein>
<sequence>MVDGGQSTETARPFLHLLSTINRHRRRPPVTILDLSPDDQTITLTGEVTLPEVYAALPAGLFPPFPNVNLPGGLGGLTLRGGFGQTFPFASDVLGVTFRAASGRVVRAGGRTVKNVQGYDLTRPFVGSFGVLGALLEVTLRLRPGLSVGHVVHPGPLVPTTARFTWAAPDGTHVVHFGHEREVRAALDLPGAIPVVTPPDYAPLFPQGMGVGEGGPLRDLRLGWQNGARVPEVPALFRTLAASL</sequence>
<dbReference type="PANTHER" id="PTHR11748:SF103">
    <property type="entry name" value="GLYCOLATE OXIDASE SUBUNIT GLCE"/>
    <property type="match status" value="1"/>
</dbReference>
<name>A0A6I4YFC7_9DEIO</name>
<dbReference type="PANTHER" id="PTHR11748">
    <property type="entry name" value="D-LACTATE DEHYDROGENASE"/>
    <property type="match status" value="1"/>
</dbReference>
<accession>A0A6I4YFC7</accession>
<evidence type="ECO:0000313" key="2">
    <source>
        <dbReference type="EMBL" id="MXV20242.1"/>
    </source>
</evidence>
<dbReference type="PROSITE" id="PS51387">
    <property type="entry name" value="FAD_PCMH"/>
    <property type="match status" value="1"/>
</dbReference>
<evidence type="ECO:0000259" key="1">
    <source>
        <dbReference type="PROSITE" id="PS51387"/>
    </source>
</evidence>
<keyword evidence="3" id="KW-1185">Reference proteome</keyword>
<dbReference type="Pfam" id="PF01565">
    <property type="entry name" value="FAD_binding_4"/>
    <property type="match status" value="1"/>
</dbReference>
<reference evidence="2 3" key="1">
    <citation type="submission" date="2019-11" db="EMBL/GenBank/DDBJ databases">
        <title>Genome sequence of Deinococcus xianganensis Y35, AI-2 producing algicidal bacterium, isolated from lake water.</title>
        <authorList>
            <person name="Li Y."/>
        </authorList>
    </citation>
    <scope>NUCLEOTIDE SEQUENCE [LARGE SCALE GENOMIC DNA]</scope>
    <source>
        <strain evidence="2 3">Y35</strain>
    </source>
</reference>
<gene>
    <name evidence="2" type="ORF">GLX28_11415</name>
</gene>
<dbReference type="InterPro" id="IPR006094">
    <property type="entry name" value="Oxid_FAD_bind_N"/>
</dbReference>
<organism evidence="2 3">
    <name type="scientific">Deinococcus xianganensis</name>
    <dbReference type="NCBI Taxonomy" id="1507289"/>
    <lineage>
        <taxon>Bacteria</taxon>
        <taxon>Thermotogati</taxon>
        <taxon>Deinococcota</taxon>
        <taxon>Deinococci</taxon>
        <taxon>Deinococcales</taxon>
        <taxon>Deinococcaceae</taxon>
        <taxon>Deinococcus</taxon>
    </lineage>
</organism>
<dbReference type="InterPro" id="IPR016169">
    <property type="entry name" value="FAD-bd_PCMH_sub2"/>
</dbReference>
<evidence type="ECO:0000313" key="3">
    <source>
        <dbReference type="Proteomes" id="UP000430519"/>
    </source>
</evidence>
<dbReference type="SUPFAM" id="SSF56176">
    <property type="entry name" value="FAD-binding/transporter-associated domain-like"/>
    <property type="match status" value="1"/>
</dbReference>
<feature type="domain" description="FAD-binding PCMH-type" evidence="1">
    <location>
        <begin position="1"/>
        <end position="145"/>
    </location>
</feature>
<dbReference type="Gene3D" id="3.30.465.10">
    <property type="match status" value="1"/>
</dbReference>
<dbReference type="Proteomes" id="UP000430519">
    <property type="component" value="Unassembled WGS sequence"/>
</dbReference>
<dbReference type="InterPro" id="IPR036318">
    <property type="entry name" value="FAD-bd_PCMH-like_sf"/>
</dbReference>
<dbReference type="InterPro" id="IPR040948">
    <property type="entry name" value="DUF5639"/>
</dbReference>